<reference evidence="1" key="2">
    <citation type="submission" date="2022-03" db="EMBL/GenBank/DDBJ databases">
        <title>Draft title - Genomic analysis of global carrot germplasm unveils the trajectory of domestication and the origin of high carotenoid orange carrot.</title>
        <authorList>
            <person name="Iorizzo M."/>
            <person name="Ellison S."/>
            <person name="Senalik D."/>
            <person name="Macko-Podgorni A."/>
            <person name="Grzebelus D."/>
            <person name="Bostan H."/>
            <person name="Rolling W."/>
            <person name="Curaba J."/>
            <person name="Simon P."/>
        </authorList>
    </citation>
    <scope>NUCLEOTIDE SEQUENCE</scope>
    <source>
        <tissue evidence="1">Leaf</tissue>
    </source>
</reference>
<dbReference type="Gramene" id="KZM80489">
    <property type="protein sequence ID" value="KZM80489"/>
    <property type="gene ID" value="DCAR_032237"/>
</dbReference>
<evidence type="ECO:0000313" key="1">
    <source>
        <dbReference type="EMBL" id="WOH11446.1"/>
    </source>
</evidence>
<accession>A0A175YAC0</accession>
<reference evidence="1" key="1">
    <citation type="journal article" date="2016" name="Nat. Genet.">
        <title>A high-quality carrot genome assembly provides new insights into carotenoid accumulation and asterid genome evolution.</title>
        <authorList>
            <person name="Iorizzo M."/>
            <person name="Ellison S."/>
            <person name="Senalik D."/>
            <person name="Zeng P."/>
            <person name="Satapoomin P."/>
            <person name="Huang J."/>
            <person name="Bowman M."/>
            <person name="Iovene M."/>
            <person name="Sanseverino W."/>
            <person name="Cavagnaro P."/>
            <person name="Yildiz M."/>
            <person name="Macko-Podgorni A."/>
            <person name="Moranska E."/>
            <person name="Grzebelus E."/>
            <person name="Grzebelus D."/>
            <person name="Ashrafi H."/>
            <person name="Zheng Z."/>
            <person name="Cheng S."/>
            <person name="Spooner D."/>
            <person name="Van Deynze A."/>
            <person name="Simon P."/>
        </authorList>
    </citation>
    <scope>NUCLEOTIDE SEQUENCE</scope>
    <source>
        <tissue evidence="1">Leaf</tissue>
    </source>
</reference>
<organism evidence="1 2">
    <name type="scientific">Daucus carota subsp. sativus</name>
    <name type="common">Carrot</name>
    <dbReference type="NCBI Taxonomy" id="79200"/>
    <lineage>
        <taxon>Eukaryota</taxon>
        <taxon>Viridiplantae</taxon>
        <taxon>Streptophyta</taxon>
        <taxon>Embryophyta</taxon>
        <taxon>Tracheophyta</taxon>
        <taxon>Spermatophyta</taxon>
        <taxon>Magnoliopsida</taxon>
        <taxon>eudicotyledons</taxon>
        <taxon>Gunneridae</taxon>
        <taxon>Pentapetalae</taxon>
        <taxon>asterids</taxon>
        <taxon>campanulids</taxon>
        <taxon>Apiales</taxon>
        <taxon>Apiaceae</taxon>
        <taxon>Apioideae</taxon>
        <taxon>Scandiceae</taxon>
        <taxon>Daucinae</taxon>
        <taxon>Daucus</taxon>
        <taxon>Daucus sect. Daucus</taxon>
    </lineage>
</organism>
<dbReference type="PANTHER" id="PTHR37265:SF5">
    <property type="entry name" value="OS01G0195300 PROTEIN"/>
    <property type="match status" value="1"/>
</dbReference>
<dbReference type="Proteomes" id="UP000077755">
    <property type="component" value="Chromosome 8"/>
</dbReference>
<proteinExistence type="predicted"/>
<dbReference type="EMBL" id="CP093350">
    <property type="protein sequence ID" value="WOH11446.1"/>
    <property type="molecule type" value="Genomic_DNA"/>
</dbReference>
<gene>
    <name evidence="1" type="ORF">DCAR_0830933</name>
</gene>
<evidence type="ECO:0000313" key="2">
    <source>
        <dbReference type="Proteomes" id="UP000077755"/>
    </source>
</evidence>
<dbReference type="OMA" id="LMAWLNM"/>
<dbReference type="AlphaFoldDB" id="A0A175YAC0"/>
<dbReference type="PANTHER" id="PTHR37265">
    <property type="entry name" value="OS01G0195300 PROTEIN"/>
    <property type="match status" value="1"/>
</dbReference>
<protein>
    <submittedName>
        <fullName evidence="1">Uncharacterized protein</fullName>
    </submittedName>
</protein>
<name>A0A175YAC0_DAUCS</name>
<sequence>MEQTTGIERGISSPEGAGEQDTFVRRRPKTLAKQEEDNGDLMAWLNMDVYTDIELSKLLETEFVAPPPFKVKFSCTPFSSPEIFQASASYIIINSNSGESCGSSFSDADSSVMASIDLGCLCFNMRRSGVVEHGGACDKVARENVSEGDGQMKGGECGFDFDDDMLASFLGEDFVGSG</sequence>
<keyword evidence="2" id="KW-1185">Reference proteome</keyword>